<dbReference type="EMBL" id="MAJD01000002">
    <property type="protein sequence ID" value="OBX34073.1"/>
    <property type="molecule type" value="Genomic_DNA"/>
</dbReference>
<dbReference type="PANTHER" id="PTHR35342:SF5">
    <property type="entry name" value="TRICARBOXYLIC TRANSPORT PROTEIN"/>
    <property type="match status" value="1"/>
</dbReference>
<reference evidence="3 4" key="1">
    <citation type="submission" date="2016-06" db="EMBL/GenBank/DDBJ databases">
        <title>Genome sequence of halotolerant plant growth promoting strain of Halomonas elongata HEK1 isolated from salterns of Rann of Kutch, Gujarat, India.</title>
        <authorList>
            <person name="Gaba S."/>
            <person name="Singh R.N."/>
            <person name="Abrol S."/>
            <person name="Kaushik R."/>
            <person name="Saxena A.K."/>
        </authorList>
    </citation>
    <scope>NUCLEOTIDE SEQUENCE [LARGE SCALE GENOMIC DNA]</scope>
    <source>
        <strain evidence="3 4">HEK1</strain>
    </source>
</reference>
<dbReference type="PATRIC" id="fig|2746.7.peg.3206"/>
<dbReference type="PANTHER" id="PTHR35342">
    <property type="entry name" value="TRICARBOXYLIC TRANSPORT PROTEIN"/>
    <property type="match status" value="1"/>
</dbReference>
<keyword evidence="1" id="KW-1133">Transmembrane helix</keyword>
<evidence type="ECO:0000259" key="2">
    <source>
        <dbReference type="Pfam" id="PF01970"/>
    </source>
</evidence>
<comment type="caution">
    <text evidence="3">The sequence shown here is derived from an EMBL/GenBank/DDBJ whole genome shotgun (WGS) entry which is preliminary data.</text>
</comment>
<name>A0A1B8NVT3_HALEL</name>
<dbReference type="Pfam" id="PF01970">
    <property type="entry name" value="TctA"/>
    <property type="match status" value="1"/>
</dbReference>
<protein>
    <submittedName>
        <fullName evidence="3">Tripartite tricarboxylate transporter TctA family protein</fullName>
    </submittedName>
</protein>
<dbReference type="AlphaFoldDB" id="A0A1B8NVT3"/>
<keyword evidence="1" id="KW-0812">Transmembrane</keyword>
<evidence type="ECO:0000313" key="4">
    <source>
        <dbReference type="Proteomes" id="UP000092504"/>
    </source>
</evidence>
<feature type="transmembrane region" description="Helical" evidence="1">
    <location>
        <begin position="6"/>
        <end position="23"/>
    </location>
</feature>
<feature type="transmembrane region" description="Helical" evidence="1">
    <location>
        <begin position="115"/>
        <end position="133"/>
    </location>
</feature>
<feature type="transmembrane region" description="Helical" evidence="1">
    <location>
        <begin position="77"/>
        <end position="95"/>
    </location>
</feature>
<gene>
    <name evidence="3" type="ORF">A8U91_03117</name>
</gene>
<evidence type="ECO:0000313" key="3">
    <source>
        <dbReference type="EMBL" id="OBX34073.1"/>
    </source>
</evidence>
<accession>A0A1B8NVT3</accession>
<feature type="domain" description="DUF112" evidence="2">
    <location>
        <begin position="1"/>
        <end position="82"/>
    </location>
</feature>
<proteinExistence type="predicted"/>
<keyword evidence="1" id="KW-0472">Membrane</keyword>
<feature type="transmembrane region" description="Helical" evidence="1">
    <location>
        <begin position="55"/>
        <end position="70"/>
    </location>
</feature>
<organism evidence="3 4">
    <name type="scientific">Halomonas elongata</name>
    <dbReference type="NCBI Taxonomy" id="2746"/>
    <lineage>
        <taxon>Bacteria</taxon>
        <taxon>Pseudomonadati</taxon>
        <taxon>Pseudomonadota</taxon>
        <taxon>Gammaproteobacteria</taxon>
        <taxon>Oceanospirillales</taxon>
        <taxon>Halomonadaceae</taxon>
        <taxon>Halomonas</taxon>
    </lineage>
</organism>
<sequence>MMIALVFANFVMFFLMFYAIKHIAKVVLVPKYILYPIIVMMCVVGAYAINYGIMFDVWTLLIFGVLGYLIQKVGLEVAPLIIGFILGGQAEVYFVKSLESFGTYSIFFTKSPIAVVLWLLIAASVAFSLVMGMKSRAKRRLETSS</sequence>
<dbReference type="Proteomes" id="UP000092504">
    <property type="component" value="Unassembled WGS sequence"/>
</dbReference>
<dbReference type="InterPro" id="IPR002823">
    <property type="entry name" value="DUF112_TM"/>
</dbReference>
<evidence type="ECO:0000256" key="1">
    <source>
        <dbReference type="SAM" id="Phobius"/>
    </source>
</evidence>